<evidence type="ECO:0000313" key="4">
    <source>
        <dbReference type="Proteomes" id="UP000242146"/>
    </source>
</evidence>
<sequence>MADPVQRRKISQEREGSVKRHCSVVVNHLMEAGEKAYRDRNYDVANAHTTVALSLQPANLDILMRRVLLLQRLGMSNEALDEADAMMTLAPTDARGYLRAGQVLMVLEKPVEALRVFRTALEKVPTSDRRYGLLQIYRQRCLPQPPSFVNLLPYEVTRNIFALLPLTGLVPCTRVCRAWRQFIIHCPDLWRSIDLRDSPIQKRFPRNALAQCVDRSIDPNGTRANGLRELWVGNKMSMHDVVDVLVSKECKDLSVLYMSDSDLTGRVWLRMQLKQLCLNLEHLFLSHTDISIVDLMVTGETLPNLTQLVLDGCAFGYAFSKNIKPFDLSGAENVEPSQYTNKQALTQAPFAKLRILGLSSVNDMSIYALVWVLCRCPHLTMLRTLATRLKLTLVVLAMAQYCPDISCLEYSPLRDYTPLPFEPNQLRPLPNLHTLRCYSEHDDQVTNTILSQSHPSLQQMRMILNDSNLLFMSQLPFQQLTTLSILGKDISELALAALLKTLPGLAALDVSFNVEAVTDAVLNVVSATATKLHTLKLGGCVQITDQGLLTCASRLTSTLSRLEISGCRLSRKTISMLVLDLMVSGVLECPAEVMVKRKPATYPDMTLHQRAEFNNVINTVFTSISEDPIQAIYMLEEKQLAPSHPPTAVPVLPAFSSLEPEFPLTSQLQDIIRKDDLWSMYI</sequence>
<dbReference type="SMART" id="SM00256">
    <property type="entry name" value="FBOX"/>
    <property type="match status" value="1"/>
</dbReference>
<dbReference type="EMBL" id="MCGT01000005">
    <property type="protein sequence ID" value="ORX59417.1"/>
    <property type="molecule type" value="Genomic_DNA"/>
</dbReference>
<evidence type="ECO:0000256" key="1">
    <source>
        <dbReference type="PROSITE-ProRule" id="PRU00339"/>
    </source>
</evidence>
<dbReference type="InterPro" id="IPR019734">
    <property type="entry name" value="TPR_rpt"/>
</dbReference>
<organism evidence="3 4">
    <name type="scientific">Hesseltinella vesiculosa</name>
    <dbReference type="NCBI Taxonomy" id="101127"/>
    <lineage>
        <taxon>Eukaryota</taxon>
        <taxon>Fungi</taxon>
        <taxon>Fungi incertae sedis</taxon>
        <taxon>Mucoromycota</taxon>
        <taxon>Mucoromycotina</taxon>
        <taxon>Mucoromycetes</taxon>
        <taxon>Mucorales</taxon>
        <taxon>Cunninghamellaceae</taxon>
        <taxon>Hesseltinella</taxon>
    </lineage>
</organism>
<keyword evidence="4" id="KW-1185">Reference proteome</keyword>
<protein>
    <submittedName>
        <fullName evidence="3">RNI-like protein</fullName>
    </submittedName>
</protein>
<dbReference type="SUPFAM" id="SSF52047">
    <property type="entry name" value="RNI-like"/>
    <property type="match status" value="1"/>
</dbReference>
<dbReference type="SUPFAM" id="SSF48452">
    <property type="entry name" value="TPR-like"/>
    <property type="match status" value="1"/>
</dbReference>
<dbReference type="SUPFAM" id="SSF81383">
    <property type="entry name" value="F-box domain"/>
    <property type="match status" value="1"/>
</dbReference>
<dbReference type="InterPro" id="IPR006553">
    <property type="entry name" value="Leu-rich_rpt_Cys-con_subtyp"/>
</dbReference>
<feature type="domain" description="F-box" evidence="2">
    <location>
        <begin position="146"/>
        <end position="193"/>
    </location>
</feature>
<proteinExistence type="predicted"/>
<evidence type="ECO:0000313" key="3">
    <source>
        <dbReference type="EMBL" id="ORX59417.1"/>
    </source>
</evidence>
<keyword evidence="1" id="KW-0802">TPR repeat</keyword>
<accession>A0A1X2GQI3</accession>
<dbReference type="PROSITE" id="PS50005">
    <property type="entry name" value="TPR"/>
    <property type="match status" value="1"/>
</dbReference>
<dbReference type="Gene3D" id="1.20.1280.50">
    <property type="match status" value="1"/>
</dbReference>
<dbReference type="PANTHER" id="PTHR38926">
    <property type="entry name" value="F-BOX DOMAIN CONTAINING PROTEIN, EXPRESSED"/>
    <property type="match status" value="1"/>
</dbReference>
<dbReference type="PANTHER" id="PTHR38926:SF72">
    <property type="entry name" value="IM:7136021-RELATED"/>
    <property type="match status" value="1"/>
</dbReference>
<dbReference type="Proteomes" id="UP000242146">
    <property type="component" value="Unassembled WGS sequence"/>
</dbReference>
<dbReference type="Pfam" id="PF12937">
    <property type="entry name" value="F-box-like"/>
    <property type="match status" value="1"/>
</dbReference>
<evidence type="ECO:0000259" key="2">
    <source>
        <dbReference type="PROSITE" id="PS50181"/>
    </source>
</evidence>
<dbReference type="STRING" id="101127.A0A1X2GQI3"/>
<dbReference type="SMART" id="SM00367">
    <property type="entry name" value="LRR_CC"/>
    <property type="match status" value="3"/>
</dbReference>
<dbReference type="InterPro" id="IPR001810">
    <property type="entry name" value="F-box_dom"/>
</dbReference>
<dbReference type="InterPro" id="IPR011990">
    <property type="entry name" value="TPR-like_helical_dom_sf"/>
</dbReference>
<feature type="repeat" description="TPR" evidence="1">
    <location>
        <begin position="94"/>
        <end position="127"/>
    </location>
</feature>
<dbReference type="OrthoDB" id="2218971at2759"/>
<dbReference type="PROSITE" id="PS50181">
    <property type="entry name" value="FBOX"/>
    <property type="match status" value="1"/>
</dbReference>
<dbReference type="AlphaFoldDB" id="A0A1X2GQI3"/>
<gene>
    <name evidence="3" type="ORF">DM01DRAFT_356423</name>
</gene>
<dbReference type="InterPro" id="IPR032675">
    <property type="entry name" value="LRR_dom_sf"/>
</dbReference>
<dbReference type="Gene3D" id="1.25.40.10">
    <property type="entry name" value="Tetratricopeptide repeat domain"/>
    <property type="match status" value="1"/>
</dbReference>
<comment type="caution">
    <text evidence="3">The sequence shown here is derived from an EMBL/GenBank/DDBJ whole genome shotgun (WGS) entry which is preliminary data.</text>
</comment>
<dbReference type="InterPro" id="IPR036047">
    <property type="entry name" value="F-box-like_dom_sf"/>
</dbReference>
<name>A0A1X2GQI3_9FUNG</name>
<dbReference type="Gene3D" id="3.80.10.10">
    <property type="entry name" value="Ribonuclease Inhibitor"/>
    <property type="match status" value="1"/>
</dbReference>
<reference evidence="3 4" key="1">
    <citation type="submission" date="2016-07" db="EMBL/GenBank/DDBJ databases">
        <title>Pervasive Adenine N6-methylation of Active Genes in Fungi.</title>
        <authorList>
            <consortium name="DOE Joint Genome Institute"/>
            <person name="Mondo S.J."/>
            <person name="Dannebaum R.O."/>
            <person name="Kuo R.C."/>
            <person name="Labutti K."/>
            <person name="Haridas S."/>
            <person name="Kuo A."/>
            <person name="Salamov A."/>
            <person name="Ahrendt S.R."/>
            <person name="Lipzen A."/>
            <person name="Sullivan W."/>
            <person name="Andreopoulos W.B."/>
            <person name="Clum A."/>
            <person name="Lindquist E."/>
            <person name="Daum C."/>
            <person name="Ramamoorthy G.K."/>
            <person name="Gryganskyi A."/>
            <person name="Culley D."/>
            <person name="Magnuson J.K."/>
            <person name="James T.Y."/>
            <person name="O'Malley M.A."/>
            <person name="Stajich J.E."/>
            <person name="Spatafora J.W."/>
            <person name="Visel A."/>
            <person name="Grigoriev I.V."/>
        </authorList>
    </citation>
    <scope>NUCLEOTIDE SEQUENCE [LARGE SCALE GENOMIC DNA]</scope>
    <source>
        <strain evidence="3 4">NRRL 3301</strain>
    </source>
</reference>